<evidence type="ECO:0000313" key="1">
    <source>
        <dbReference type="EMBL" id="RLV96988.1"/>
    </source>
</evidence>
<dbReference type="EMBL" id="QUSF01000065">
    <property type="protein sequence ID" value="RLV96988.1"/>
    <property type="molecule type" value="Genomic_DNA"/>
</dbReference>
<reference evidence="1 2" key="1">
    <citation type="journal article" date="2018" name="Proc. R. Soc. B">
        <title>A non-coding region near Follistatin controls head colour polymorphism in the Gouldian finch.</title>
        <authorList>
            <person name="Toomey M.B."/>
            <person name="Marques C.I."/>
            <person name="Andrade P."/>
            <person name="Araujo P.M."/>
            <person name="Sabatino S."/>
            <person name="Gazda M.A."/>
            <person name="Afonso S."/>
            <person name="Lopes R.J."/>
            <person name="Corbo J.C."/>
            <person name="Carneiro M."/>
        </authorList>
    </citation>
    <scope>NUCLEOTIDE SEQUENCE [LARGE SCALE GENOMIC DNA]</scope>
    <source>
        <strain evidence="1">Red01</strain>
        <tissue evidence="1">Muscle</tissue>
    </source>
</reference>
<accession>A0A3L8S408</accession>
<proteinExistence type="predicted"/>
<sequence length="66" mass="7292">MLVQIRTSHHENRQRNSQRNLEFVDMDGKAQCFGGGMSALLALQKSSHAALGRSLHQMPPLSTSCL</sequence>
<dbReference type="AlphaFoldDB" id="A0A3L8S408"/>
<comment type="caution">
    <text evidence="1">The sequence shown here is derived from an EMBL/GenBank/DDBJ whole genome shotgun (WGS) entry which is preliminary data.</text>
</comment>
<keyword evidence="2" id="KW-1185">Reference proteome</keyword>
<evidence type="ECO:0000313" key="2">
    <source>
        <dbReference type="Proteomes" id="UP000276834"/>
    </source>
</evidence>
<gene>
    <name evidence="1" type="ORF">DV515_00012295</name>
</gene>
<protein>
    <submittedName>
        <fullName evidence="1">Uncharacterized protein</fullName>
    </submittedName>
</protein>
<organism evidence="1 2">
    <name type="scientific">Chloebia gouldiae</name>
    <name type="common">Gouldian finch</name>
    <name type="synonym">Erythrura gouldiae</name>
    <dbReference type="NCBI Taxonomy" id="44316"/>
    <lineage>
        <taxon>Eukaryota</taxon>
        <taxon>Metazoa</taxon>
        <taxon>Chordata</taxon>
        <taxon>Craniata</taxon>
        <taxon>Vertebrata</taxon>
        <taxon>Euteleostomi</taxon>
        <taxon>Archelosauria</taxon>
        <taxon>Archosauria</taxon>
        <taxon>Dinosauria</taxon>
        <taxon>Saurischia</taxon>
        <taxon>Theropoda</taxon>
        <taxon>Coelurosauria</taxon>
        <taxon>Aves</taxon>
        <taxon>Neognathae</taxon>
        <taxon>Neoaves</taxon>
        <taxon>Telluraves</taxon>
        <taxon>Australaves</taxon>
        <taxon>Passeriformes</taxon>
        <taxon>Passeroidea</taxon>
        <taxon>Passeridae</taxon>
        <taxon>Chloebia</taxon>
    </lineage>
</organism>
<name>A0A3L8S408_CHLGU</name>
<dbReference type="Proteomes" id="UP000276834">
    <property type="component" value="Unassembled WGS sequence"/>
</dbReference>